<protein>
    <submittedName>
        <fullName evidence="1">Uncharacterized protein</fullName>
    </submittedName>
</protein>
<proteinExistence type="predicted"/>
<dbReference type="Proteomes" id="UP000479710">
    <property type="component" value="Unassembled WGS sequence"/>
</dbReference>
<keyword evidence="2" id="KW-1185">Reference proteome</keyword>
<accession>A0A6G1FGQ4</accession>
<reference evidence="1 2" key="1">
    <citation type="submission" date="2019-11" db="EMBL/GenBank/DDBJ databases">
        <title>Whole genome sequence of Oryza granulata.</title>
        <authorList>
            <person name="Li W."/>
        </authorList>
    </citation>
    <scope>NUCLEOTIDE SEQUENCE [LARGE SCALE GENOMIC DNA]</scope>
    <source>
        <strain evidence="2">cv. Menghai</strain>
        <tissue evidence="1">Leaf</tissue>
    </source>
</reference>
<dbReference type="EMBL" id="SPHZ02000001">
    <property type="protein sequence ID" value="KAF0936148.1"/>
    <property type="molecule type" value="Genomic_DNA"/>
</dbReference>
<name>A0A6G1FGQ4_9ORYZ</name>
<comment type="caution">
    <text evidence="1">The sequence shown here is derived from an EMBL/GenBank/DDBJ whole genome shotgun (WGS) entry which is preliminary data.</text>
</comment>
<organism evidence="1 2">
    <name type="scientific">Oryza meyeriana var. granulata</name>
    <dbReference type="NCBI Taxonomy" id="110450"/>
    <lineage>
        <taxon>Eukaryota</taxon>
        <taxon>Viridiplantae</taxon>
        <taxon>Streptophyta</taxon>
        <taxon>Embryophyta</taxon>
        <taxon>Tracheophyta</taxon>
        <taxon>Spermatophyta</taxon>
        <taxon>Magnoliopsida</taxon>
        <taxon>Liliopsida</taxon>
        <taxon>Poales</taxon>
        <taxon>Poaceae</taxon>
        <taxon>BOP clade</taxon>
        <taxon>Oryzoideae</taxon>
        <taxon>Oryzeae</taxon>
        <taxon>Oryzinae</taxon>
        <taxon>Oryza</taxon>
        <taxon>Oryza meyeriana</taxon>
    </lineage>
</organism>
<evidence type="ECO:0000313" key="2">
    <source>
        <dbReference type="Proteomes" id="UP000479710"/>
    </source>
</evidence>
<evidence type="ECO:0000313" key="1">
    <source>
        <dbReference type="EMBL" id="KAF0936148.1"/>
    </source>
</evidence>
<sequence length="67" mass="7746">MSTGMKGLVFLVVFFSRHGRIIKGDNLKLWLYRDRKLDGLIDFFVEGLEFDHIYISTGKALVVTRVI</sequence>
<gene>
    <name evidence="1" type="ORF">E2562_038872</name>
</gene>
<dbReference type="AlphaFoldDB" id="A0A6G1FGQ4"/>